<dbReference type="InterPro" id="IPR036874">
    <property type="entry name" value="Carbonic_anhydrase_sf"/>
</dbReference>
<comment type="cofactor">
    <cofactor evidence="4">
        <name>Zn(2+)</name>
        <dbReference type="ChEBI" id="CHEBI:29105"/>
    </cofactor>
    <text evidence="4">Binds 1 zinc ion per subunit.</text>
</comment>
<keyword evidence="8" id="KW-1185">Reference proteome</keyword>
<dbReference type="CDD" id="cd03379">
    <property type="entry name" value="beta_CA_cladeD"/>
    <property type="match status" value="1"/>
</dbReference>
<keyword evidence="3 4" id="KW-0862">Zinc</keyword>
<keyword evidence="2 4" id="KW-0479">Metal-binding</keyword>
<dbReference type="GO" id="GO:0004089">
    <property type="term" value="F:carbonate dehydratase activity"/>
    <property type="evidence" value="ECO:0007669"/>
    <property type="project" value="UniProtKB-UniRule"/>
</dbReference>
<keyword evidence="5" id="KW-0456">Lyase</keyword>
<evidence type="ECO:0000313" key="7">
    <source>
        <dbReference type="EMBL" id="KAJ7785877.1"/>
    </source>
</evidence>
<dbReference type="SUPFAM" id="SSF53056">
    <property type="entry name" value="beta-carbonic anhydrase, cab"/>
    <property type="match status" value="1"/>
</dbReference>
<feature type="binding site" evidence="4">
    <location>
        <position position="67"/>
    </location>
    <ligand>
        <name>Zn(2+)</name>
        <dbReference type="ChEBI" id="CHEBI:29105"/>
    </ligand>
</feature>
<organism evidence="7 8">
    <name type="scientific">Mycena metata</name>
    <dbReference type="NCBI Taxonomy" id="1033252"/>
    <lineage>
        <taxon>Eukaryota</taxon>
        <taxon>Fungi</taxon>
        <taxon>Dikarya</taxon>
        <taxon>Basidiomycota</taxon>
        <taxon>Agaricomycotina</taxon>
        <taxon>Agaricomycetes</taxon>
        <taxon>Agaricomycetidae</taxon>
        <taxon>Agaricales</taxon>
        <taxon>Marasmiineae</taxon>
        <taxon>Mycenaceae</taxon>
        <taxon>Mycena</taxon>
    </lineage>
</organism>
<evidence type="ECO:0000256" key="5">
    <source>
        <dbReference type="RuleBase" id="RU003956"/>
    </source>
</evidence>
<dbReference type="PANTHER" id="PTHR43175">
    <property type="entry name" value="CARBONIC ANHYDRASE"/>
    <property type="match status" value="1"/>
</dbReference>
<comment type="similarity">
    <text evidence="1 5">Belongs to the beta-class carbonic anhydrase family.</text>
</comment>
<sequence length="204" mass="22409">MTTLTDPIQGIGPDKHLKGTERKKKCPTNTSNFPEMAAQQLIEANELYAATFKKTEILPRDLVIVSCLDPRIQPYEQLGFKIGAGGIIRNAGGSAHNALPGILVVQQNYGIRNIAVFHHTDCGMTKFTTEGMRDKVKKANPGREDVAELIDAIDFHHITDVKESVESDVKWLAENPLIVKGTNITGWVYDVDTGKISKVADVLV</sequence>
<dbReference type="InterPro" id="IPR001765">
    <property type="entry name" value="Carbonic_anhydrase"/>
</dbReference>
<dbReference type="GO" id="GO:0008270">
    <property type="term" value="F:zinc ion binding"/>
    <property type="evidence" value="ECO:0007669"/>
    <property type="project" value="UniProtKB-UniRule"/>
</dbReference>
<comment type="function">
    <text evidence="5">Reversible hydration of carbon dioxide.</text>
</comment>
<dbReference type="EMBL" id="JARKIB010000001">
    <property type="protein sequence ID" value="KAJ7785877.1"/>
    <property type="molecule type" value="Genomic_DNA"/>
</dbReference>
<evidence type="ECO:0000313" key="8">
    <source>
        <dbReference type="Proteomes" id="UP001215598"/>
    </source>
</evidence>
<reference evidence="7" key="1">
    <citation type="submission" date="2023-03" db="EMBL/GenBank/DDBJ databases">
        <title>Massive genome expansion in bonnet fungi (Mycena s.s.) driven by repeated elements and novel gene families across ecological guilds.</title>
        <authorList>
            <consortium name="Lawrence Berkeley National Laboratory"/>
            <person name="Harder C.B."/>
            <person name="Miyauchi S."/>
            <person name="Viragh M."/>
            <person name="Kuo A."/>
            <person name="Thoen E."/>
            <person name="Andreopoulos B."/>
            <person name="Lu D."/>
            <person name="Skrede I."/>
            <person name="Drula E."/>
            <person name="Henrissat B."/>
            <person name="Morin E."/>
            <person name="Kohler A."/>
            <person name="Barry K."/>
            <person name="LaButti K."/>
            <person name="Morin E."/>
            <person name="Salamov A."/>
            <person name="Lipzen A."/>
            <person name="Mereny Z."/>
            <person name="Hegedus B."/>
            <person name="Baldrian P."/>
            <person name="Stursova M."/>
            <person name="Weitz H."/>
            <person name="Taylor A."/>
            <person name="Grigoriev I.V."/>
            <person name="Nagy L.G."/>
            <person name="Martin F."/>
            <person name="Kauserud H."/>
        </authorList>
    </citation>
    <scope>NUCLEOTIDE SEQUENCE</scope>
    <source>
        <strain evidence="7">CBHHK182m</strain>
    </source>
</reference>
<protein>
    <recommendedName>
        <fullName evidence="5">Carbonic anhydrase</fullName>
        <ecNumber evidence="5">4.2.1.1</ecNumber>
    </recommendedName>
    <alternativeName>
        <fullName evidence="5">Carbonate dehydratase</fullName>
    </alternativeName>
</protein>
<comment type="caution">
    <text evidence="7">The sequence shown here is derived from an EMBL/GenBank/DDBJ whole genome shotgun (WGS) entry which is preliminary data.</text>
</comment>
<evidence type="ECO:0000256" key="3">
    <source>
        <dbReference type="ARBA" id="ARBA00022833"/>
    </source>
</evidence>
<evidence type="ECO:0000256" key="4">
    <source>
        <dbReference type="PIRSR" id="PIRSR601765-1"/>
    </source>
</evidence>
<accession>A0AAD7P361</accession>
<dbReference type="PANTHER" id="PTHR43175:SF3">
    <property type="entry name" value="CARBON DISULFIDE HYDROLASE"/>
    <property type="match status" value="1"/>
</dbReference>
<feature type="binding site" evidence="4">
    <location>
        <position position="122"/>
    </location>
    <ligand>
        <name>Zn(2+)</name>
        <dbReference type="ChEBI" id="CHEBI:29105"/>
    </ligand>
</feature>
<dbReference type="Pfam" id="PF00484">
    <property type="entry name" value="Pro_CA"/>
    <property type="match status" value="1"/>
</dbReference>
<feature type="binding site" evidence="4">
    <location>
        <position position="69"/>
    </location>
    <ligand>
        <name>Zn(2+)</name>
        <dbReference type="ChEBI" id="CHEBI:29105"/>
    </ligand>
</feature>
<comment type="catalytic activity">
    <reaction evidence="5">
        <text>hydrogencarbonate + H(+) = CO2 + H2O</text>
        <dbReference type="Rhea" id="RHEA:10748"/>
        <dbReference type="ChEBI" id="CHEBI:15377"/>
        <dbReference type="ChEBI" id="CHEBI:15378"/>
        <dbReference type="ChEBI" id="CHEBI:16526"/>
        <dbReference type="ChEBI" id="CHEBI:17544"/>
        <dbReference type="EC" id="4.2.1.1"/>
    </reaction>
</comment>
<feature type="binding site" evidence="4">
    <location>
        <position position="119"/>
    </location>
    <ligand>
        <name>Zn(2+)</name>
        <dbReference type="ChEBI" id="CHEBI:29105"/>
    </ligand>
</feature>
<dbReference type="SMART" id="SM00947">
    <property type="entry name" value="Pro_CA"/>
    <property type="match status" value="1"/>
</dbReference>
<proteinExistence type="inferred from homology"/>
<gene>
    <name evidence="7" type="ORF">B0H16DRAFT_1488328</name>
</gene>
<dbReference type="EC" id="4.2.1.1" evidence="5"/>
<evidence type="ECO:0000256" key="1">
    <source>
        <dbReference type="ARBA" id="ARBA00006217"/>
    </source>
</evidence>
<evidence type="ECO:0000256" key="6">
    <source>
        <dbReference type="SAM" id="MobiDB-lite"/>
    </source>
</evidence>
<evidence type="ECO:0000256" key="2">
    <source>
        <dbReference type="ARBA" id="ARBA00022723"/>
    </source>
</evidence>
<feature type="region of interest" description="Disordered" evidence="6">
    <location>
        <begin position="1"/>
        <end position="31"/>
    </location>
</feature>
<dbReference type="Proteomes" id="UP001215598">
    <property type="component" value="Unassembled WGS sequence"/>
</dbReference>
<dbReference type="AlphaFoldDB" id="A0AAD7P361"/>
<name>A0AAD7P361_9AGAR</name>
<dbReference type="Gene3D" id="3.40.1050.10">
    <property type="entry name" value="Carbonic anhydrase"/>
    <property type="match status" value="1"/>
</dbReference>